<proteinExistence type="predicted"/>
<feature type="domain" description="Pyruvate/ketoisovalerate oxidoreductase catalytic" evidence="2">
    <location>
        <begin position="12"/>
        <end position="178"/>
    </location>
</feature>
<dbReference type="NCBIfam" id="TIGR02175">
    <property type="entry name" value="PorC_KorC"/>
    <property type="match status" value="1"/>
</dbReference>
<dbReference type="InterPro" id="IPR011894">
    <property type="entry name" value="PorC_KorC"/>
</dbReference>
<accession>A0A9D1FHC5</accession>
<dbReference type="EMBL" id="DVJQ01000012">
    <property type="protein sequence ID" value="HIS73699.1"/>
    <property type="molecule type" value="Genomic_DNA"/>
</dbReference>
<keyword evidence="1" id="KW-0560">Oxidoreductase</keyword>
<comment type="caution">
    <text evidence="3">The sequence shown here is derived from an EMBL/GenBank/DDBJ whole genome shotgun (WGS) entry which is preliminary data.</text>
</comment>
<evidence type="ECO:0000259" key="2">
    <source>
        <dbReference type="Pfam" id="PF01558"/>
    </source>
</evidence>
<dbReference type="InterPro" id="IPR002869">
    <property type="entry name" value="Pyrv_flavodox_OxRed_cen"/>
</dbReference>
<dbReference type="PANTHER" id="PTHR42730:SF1">
    <property type="entry name" value="2-OXOGLUTARATE SYNTHASE SUBUNIT KORC"/>
    <property type="match status" value="1"/>
</dbReference>
<dbReference type="SUPFAM" id="SSF53323">
    <property type="entry name" value="Pyruvate-ferredoxin oxidoreductase, PFOR, domain III"/>
    <property type="match status" value="1"/>
</dbReference>
<gene>
    <name evidence="3" type="ORF">IAA86_01600</name>
</gene>
<protein>
    <submittedName>
        <fullName evidence="3">2-oxoacid:acceptor oxidoreductase family protein</fullName>
    </submittedName>
</protein>
<evidence type="ECO:0000313" key="3">
    <source>
        <dbReference type="EMBL" id="HIS73699.1"/>
    </source>
</evidence>
<evidence type="ECO:0000256" key="1">
    <source>
        <dbReference type="ARBA" id="ARBA00023002"/>
    </source>
</evidence>
<dbReference type="InterPro" id="IPR052554">
    <property type="entry name" value="2-oxoglutarate_synth_KorC"/>
</dbReference>
<dbReference type="Pfam" id="PF01558">
    <property type="entry name" value="POR"/>
    <property type="match status" value="1"/>
</dbReference>
<dbReference type="Proteomes" id="UP000886865">
    <property type="component" value="Unassembled WGS sequence"/>
</dbReference>
<sequence length="186" mass="20090">MARTRIVLAGEGGQGVQSVAKILVEAGYEAGKEILYIPNFGVEQRGGVSIAFCQIADEKIGEPRFSKGDIVIMLSDRAIDRCTTYVSENSTVIYDSSVCTKKPVCSAKNIISVEANKIANEQLSARVFNIIVLGVLLSATNVLKLSDIKNAMEMALGKKFDAKPELRELNYKALEMGMGLIEKAGV</sequence>
<dbReference type="Gene3D" id="3.40.920.10">
    <property type="entry name" value="Pyruvate-ferredoxin oxidoreductase, PFOR, domain III"/>
    <property type="match status" value="1"/>
</dbReference>
<reference evidence="3" key="1">
    <citation type="submission" date="2020-10" db="EMBL/GenBank/DDBJ databases">
        <authorList>
            <person name="Gilroy R."/>
        </authorList>
    </citation>
    <scope>NUCLEOTIDE SEQUENCE</scope>
    <source>
        <strain evidence="3">CHK152-2871</strain>
    </source>
</reference>
<dbReference type="AlphaFoldDB" id="A0A9D1FHC5"/>
<evidence type="ECO:0000313" key="4">
    <source>
        <dbReference type="Proteomes" id="UP000886865"/>
    </source>
</evidence>
<organism evidence="3 4">
    <name type="scientific">Candidatus Galligastranaerophilus intestinavium</name>
    <dbReference type="NCBI Taxonomy" id="2840836"/>
    <lineage>
        <taxon>Bacteria</taxon>
        <taxon>Candidatus Galligastranaerophilus</taxon>
    </lineage>
</organism>
<dbReference type="PANTHER" id="PTHR42730">
    <property type="entry name" value="2-OXOGLUTARATE SYNTHASE SUBUNIT KORC"/>
    <property type="match status" value="1"/>
</dbReference>
<reference evidence="3" key="2">
    <citation type="journal article" date="2021" name="PeerJ">
        <title>Extensive microbial diversity within the chicken gut microbiome revealed by metagenomics and culture.</title>
        <authorList>
            <person name="Gilroy R."/>
            <person name="Ravi A."/>
            <person name="Getino M."/>
            <person name="Pursley I."/>
            <person name="Horton D.L."/>
            <person name="Alikhan N.F."/>
            <person name="Baker D."/>
            <person name="Gharbi K."/>
            <person name="Hall N."/>
            <person name="Watson M."/>
            <person name="Adriaenssens E.M."/>
            <person name="Foster-Nyarko E."/>
            <person name="Jarju S."/>
            <person name="Secka A."/>
            <person name="Antonio M."/>
            <person name="Oren A."/>
            <person name="Chaudhuri R.R."/>
            <person name="La Ragione R."/>
            <person name="Hildebrand F."/>
            <person name="Pallen M.J."/>
        </authorList>
    </citation>
    <scope>NUCLEOTIDE SEQUENCE</scope>
    <source>
        <strain evidence="3">CHK152-2871</strain>
    </source>
</reference>
<dbReference type="GO" id="GO:0016625">
    <property type="term" value="F:oxidoreductase activity, acting on the aldehyde or oxo group of donors, iron-sulfur protein as acceptor"/>
    <property type="evidence" value="ECO:0007669"/>
    <property type="project" value="InterPro"/>
</dbReference>
<name>A0A9D1FHC5_9BACT</name>
<dbReference type="InterPro" id="IPR019752">
    <property type="entry name" value="Pyrv/ketoisovalerate_OxRed_cat"/>
</dbReference>